<evidence type="ECO:0000313" key="1">
    <source>
        <dbReference type="EMBL" id="KAG6746588.1"/>
    </source>
</evidence>
<sequence length="142" mass="15449">MIRKGAVGALFEILYRQNSLSSPHLREQAAVIIMNLANSILRTFLARSQSPSGEETRAKLRQMSYVAANSNNLFPHFSNAYAIYSSTSLTDGSRNASHRRQANAPEPLVRMLGEADLGVCEASLDALLTLVDGQRLQSGGKV</sequence>
<organism evidence="1 2">
    <name type="scientific">Populus tomentosa</name>
    <name type="common">Chinese white poplar</name>
    <dbReference type="NCBI Taxonomy" id="118781"/>
    <lineage>
        <taxon>Eukaryota</taxon>
        <taxon>Viridiplantae</taxon>
        <taxon>Streptophyta</taxon>
        <taxon>Embryophyta</taxon>
        <taxon>Tracheophyta</taxon>
        <taxon>Spermatophyta</taxon>
        <taxon>Magnoliopsida</taxon>
        <taxon>eudicotyledons</taxon>
        <taxon>Gunneridae</taxon>
        <taxon>Pentapetalae</taxon>
        <taxon>rosids</taxon>
        <taxon>fabids</taxon>
        <taxon>Malpighiales</taxon>
        <taxon>Salicaceae</taxon>
        <taxon>Saliceae</taxon>
        <taxon>Populus</taxon>
    </lineage>
</organism>
<dbReference type="PANTHER" id="PTHR45958:SF8">
    <property type="entry name" value="U-BOX DOMAIN-CONTAINING PROTEIN 44-LIKE"/>
    <property type="match status" value="1"/>
</dbReference>
<accession>A0A8X7Y4Z3</accession>
<dbReference type="AlphaFoldDB" id="A0A8X7Y4Z3"/>
<dbReference type="PANTHER" id="PTHR45958">
    <property type="entry name" value="RING-TYPE E3 UBIQUITIN TRANSFERASE"/>
    <property type="match status" value="1"/>
</dbReference>
<protein>
    <submittedName>
        <fullName evidence="1">Uncharacterized protein</fullName>
    </submittedName>
</protein>
<evidence type="ECO:0000313" key="2">
    <source>
        <dbReference type="Proteomes" id="UP000886885"/>
    </source>
</evidence>
<dbReference type="EMBL" id="JAAWWB010000029">
    <property type="protein sequence ID" value="KAG6746588.1"/>
    <property type="molecule type" value="Genomic_DNA"/>
</dbReference>
<reference evidence="1" key="1">
    <citation type="journal article" date="2020" name="bioRxiv">
        <title>Hybrid origin of Populus tomentosa Carr. identified through genome sequencing and phylogenomic analysis.</title>
        <authorList>
            <person name="An X."/>
            <person name="Gao K."/>
            <person name="Chen Z."/>
            <person name="Li J."/>
            <person name="Yang X."/>
            <person name="Yang X."/>
            <person name="Zhou J."/>
            <person name="Guo T."/>
            <person name="Zhao T."/>
            <person name="Huang S."/>
            <person name="Miao D."/>
            <person name="Khan W.U."/>
            <person name="Rao P."/>
            <person name="Ye M."/>
            <person name="Lei B."/>
            <person name="Liao W."/>
            <person name="Wang J."/>
            <person name="Ji L."/>
            <person name="Li Y."/>
            <person name="Guo B."/>
            <person name="Mustafa N.S."/>
            <person name="Li S."/>
            <person name="Yun Q."/>
            <person name="Keller S.R."/>
            <person name="Mao J."/>
            <person name="Zhang R."/>
            <person name="Strauss S.H."/>
        </authorList>
    </citation>
    <scope>NUCLEOTIDE SEQUENCE</scope>
    <source>
        <strain evidence="1">GM15</strain>
        <tissue evidence="1">Leaf</tissue>
    </source>
</reference>
<keyword evidence="2" id="KW-1185">Reference proteome</keyword>
<proteinExistence type="predicted"/>
<comment type="caution">
    <text evidence="1">The sequence shown here is derived from an EMBL/GenBank/DDBJ whole genome shotgun (WGS) entry which is preliminary data.</text>
</comment>
<dbReference type="InterPro" id="IPR052608">
    <property type="entry name" value="U-box_domain_protein"/>
</dbReference>
<name>A0A8X7Y4Z3_POPTO</name>
<gene>
    <name evidence="1" type="ORF">POTOM_048945</name>
</gene>
<dbReference type="Proteomes" id="UP000886885">
    <property type="component" value="Chromosome 15A"/>
</dbReference>